<dbReference type="InterPro" id="IPR029065">
    <property type="entry name" value="Enolase_C-like"/>
</dbReference>
<dbReference type="PANTHER" id="PTHR48080:SF6">
    <property type="entry name" value="STARVATION-SENSING PROTEIN RSPA"/>
    <property type="match status" value="1"/>
</dbReference>
<dbReference type="NCBIfam" id="NF043051">
    <property type="entry name" value="ManoateDhtManD"/>
    <property type="match status" value="1"/>
</dbReference>
<dbReference type="PROSITE" id="PS00908">
    <property type="entry name" value="MR_MLE_1"/>
    <property type="match status" value="1"/>
</dbReference>
<proteinExistence type="predicted"/>
<feature type="domain" description="Mandelate racemase/muconate lactonizing enzyme C-terminal" evidence="1">
    <location>
        <begin position="130"/>
        <end position="260"/>
    </location>
</feature>
<dbReference type="InterPro" id="IPR018110">
    <property type="entry name" value="Mandel_Rmase/mucon_lact_enz_CS"/>
</dbReference>
<dbReference type="InterPro" id="IPR034593">
    <property type="entry name" value="DgoD-like"/>
</dbReference>
<dbReference type="PANTHER" id="PTHR48080">
    <property type="entry name" value="D-GALACTONATE DEHYDRATASE-RELATED"/>
    <property type="match status" value="1"/>
</dbReference>
<dbReference type="InterPro" id="IPR036849">
    <property type="entry name" value="Enolase-like_C_sf"/>
</dbReference>
<dbReference type="AlphaFoldDB" id="A0AAU7DUZ6"/>
<accession>A0AAU7DUZ6</accession>
<gene>
    <name evidence="2" type="primary">manD</name>
    <name evidence="2" type="ORF">V5R04_11265</name>
</gene>
<dbReference type="Gene3D" id="3.20.20.120">
    <property type="entry name" value="Enolase-like C-terminal domain"/>
    <property type="match status" value="1"/>
</dbReference>
<protein>
    <submittedName>
        <fullName evidence="2">D-mannonate dehydratase ManD</fullName>
        <ecNumber evidence="2">4.2.1.8</ecNumber>
    </submittedName>
</protein>
<dbReference type="InterPro" id="IPR029017">
    <property type="entry name" value="Enolase-like_N"/>
</dbReference>
<dbReference type="SFLD" id="SFLDS00001">
    <property type="entry name" value="Enolase"/>
    <property type="match status" value="1"/>
</dbReference>
<dbReference type="Pfam" id="PF13378">
    <property type="entry name" value="MR_MLE_C"/>
    <property type="match status" value="1"/>
</dbReference>
<dbReference type="SUPFAM" id="SSF54826">
    <property type="entry name" value="Enolase N-terminal domain-like"/>
    <property type="match status" value="1"/>
</dbReference>
<evidence type="ECO:0000259" key="1">
    <source>
        <dbReference type="SMART" id="SM00922"/>
    </source>
</evidence>
<dbReference type="GO" id="GO:0009063">
    <property type="term" value="P:amino acid catabolic process"/>
    <property type="evidence" value="ECO:0007669"/>
    <property type="project" value="InterPro"/>
</dbReference>
<reference evidence="2" key="1">
    <citation type="submission" date="2024-02" db="EMBL/GenBank/DDBJ databases">
        <title>Tomenella chthoni gen. nov. sp. nov., a member of the family Jonesiaceae isolated from bat guano.</title>
        <authorList>
            <person name="Miller S.L."/>
            <person name="King J."/>
            <person name="Sankaranarayanan K."/>
            <person name="Lawson P.A."/>
        </authorList>
    </citation>
    <scope>NUCLEOTIDE SEQUENCE</scope>
    <source>
        <strain evidence="2">BS-20</strain>
    </source>
</reference>
<dbReference type="SFLD" id="SFLDG00033">
    <property type="entry name" value="mannonate_dehydratase"/>
    <property type="match status" value="1"/>
</dbReference>
<dbReference type="EMBL" id="CP146203">
    <property type="protein sequence ID" value="XBH20803.1"/>
    <property type="molecule type" value="Genomic_DNA"/>
</dbReference>
<dbReference type="GO" id="GO:0000287">
    <property type="term" value="F:magnesium ion binding"/>
    <property type="evidence" value="ECO:0007669"/>
    <property type="project" value="UniProtKB-ARBA"/>
</dbReference>
<dbReference type="Gene3D" id="3.30.390.10">
    <property type="entry name" value="Enolase-like, N-terminal domain"/>
    <property type="match status" value="1"/>
</dbReference>
<keyword evidence="2" id="KW-0456">Lyase</keyword>
<dbReference type="GO" id="GO:0016052">
    <property type="term" value="P:carbohydrate catabolic process"/>
    <property type="evidence" value="ECO:0007669"/>
    <property type="project" value="UniProtKB-ARBA"/>
</dbReference>
<evidence type="ECO:0000313" key="2">
    <source>
        <dbReference type="EMBL" id="XBH20803.1"/>
    </source>
</evidence>
<dbReference type="SMART" id="SM00922">
    <property type="entry name" value="MR_MLE"/>
    <property type="match status" value="1"/>
</dbReference>
<dbReference type="InterPro" id="IPR034589">
    <property type="entry name" value="D-mannonate_dehydratase-like"/>
</dbReference>
<dbReference type="EC" id="4.2.1.8" evidence="2"/>
<sequence length="405" mass="44837">MSSIIRSAEVIVTSPSRNFVTLKIVTDDGVVGWGDATLNGRELSVASYLKDHVAPLLVGRDAEQIEDIWQYLYRGVYWRRGPVTMAAIGAVDLALWDIKGKMLNRPVYQLLGGAVRTGILTYTHATGWDLPELLDSVDAKRELGYRAVRAQSGVPGLNTVYGVHKGEPEYEPAGRGARPIEEVWDTDAYLNHAPHILNSVREHVGPELKLLHDAHHRLTPIEAARLGKDVEPARLFWLEDVTPSENQDALKYVREHTTTPLAIGEVFNSIWDCKDIIANQLIDYIRVCPMHAGGISHTKKIYNFAELYNVKGGPHGPSDVSPLSISASLNLALATTNFGIQEFMGYGKEVADVFEHSYTFEDGYMHPGDKPGLGVEFNEEAAKAYPYTPAYLPVARTQDGAMTNW</sequence>
<dbReference type="SUPFAM" id="SSF51604">
    <property type="entry name" value="Enolase C-terminal domain-like"/>
    <property type="match status" value="1"/>
</dbReference>
<dbReference type="GO" id="GO:0008927">
    <property type="term" value="F:mannonate dehydratase activity"/>
    <property type="evidence" value="ECO:0007669"/>
    <property type="project" value="UniProtKB-EC"/>
</dbReference>
<organism evidence="2">
    <name type="scientific">Jonesiaceae bacterium BS-20</name>
    <dbReference type="NCBI Taxonomy" id="3120821"/>
    <lineage>
        <taxon>Bacteria</taxon>
        <taxon>Bacillati</taxon>
        <taxon>Actinomycetota</taxon>
        <taxon>Actinomycetes</taxon>
        <taxon>Micrococcales</taxon>
        <taxon>Jonesiaceae</taxon>
    </lineage>
</organism>
<name>A0AAU7DUZ6_9MICO</name>
<dbReference type="NCBIfam" id="NF011654">
    <property type="entry name" value="PRK15072.1"/>
    <property type="match status" value="1"/>
</dbReference>
<dbReference type="Pfam" id="PF02746">
    <property type="entry name" value="MR_MLE_N"/>
    <property type="match status" value="1"/>
</dbReference>
<dbReference type="InterPro" id="IPR013342">
    <property type="entry name" value="Mandelate_racemase_C"/>
</dbReference>
<dbReference type="InterPro" id="IPR013341">
    <property type="entry name" value="Mandelate_racemase_N_dom"/>
</dbReference>